<sequence>EKNNEAYQPCFSSYAADADGGPQRGRSLIFTRKPSREEILGFGMGRISTWMGWVGWWILGWWILARHGMGRHVGPLISVWIELIQFHEECEIVELQFMPKIFIMNSPYIFHNGCA</sequence>
<keyword evidence="1" id="KW-0472">Membrane</keyword>
<evidence type="ECO:0000256" key="1">
    <source>
        <dbReference type="SAM" id="Phobius"/>
    </source>
</evidence>
<accession>A0A915CIP8</accession>
<organism evidence="2 3">
    <name type="scientific">Parascaris univalens</name>
    <name type="common">Nematode worm</name>
    <dbReference type="NCBI Taxonomy" id="6257"/>
    <lineage>
        <taxon>Eukaryota</taxon>
        <taxon>Metazoa</taxon>
        <taxon>Ecdysozoa</taxon>
        <taxon>Nematoda</taxon>
        <taxon>Chromadorea</taxon>
        <taxon>Rhabditida</taxon>
        <taxon>Spirurina</taxon>
        <taxon>Ascaridomorpha</taxon>
        <taxon>Ascaridoidea</taxon>
        <taxon>Ascarididae</taxon>
        <taxon>Parascaris</taxon>
    </lineage>
</organism>
<evidence type="ECO:0000313" key="2">
    <source>
        <dbReference type="Proteomes" id="UP000887569"/>
    </source>
</evidence>
<name>A0A915CIP8_PARUN</name>
<keyword evidence="1" id="KW-1133">Transmembrane helix</keyword>
<dbReference type="Proteomes" id="UP000887569">
    <property type="component" value="Unplaced"/>
</dbReference>
<reference evidence="3" key="1">
    <citation type="submission" date="2022-11" db="UniProtKB">
        <authorList>
            <consortium name="WormBaseParasite"/>
        </authorList>
    </citation>
    <scope>IDENTIFICATION</scope>
</reference>
<proteinExistence type="predicted"/>
<feature type="transmembrane region" description="Helical" evidence="1">
    <location>
        <begin position="47"/>
        <end position="65"/>
    </location>
</feature>
<protein>
    <submittedName>
        <fullName evidence="3">Uncharacterized protein</fullName>
    </submittedName>
</protein>
<evidence type="ECO:0000313" key="3">
    <source>
        <dbReference type="WBParaSite" id="PgR186_g006_t01"/>
    </source>
</evidence>
<keyword evidence="2" id="KW-1185">Reference proteome</keyword>
<dbReference type="WBParaSite" id="PgR186_g006_t01">
    <property type="protein sequence ID" value="PgR186_g006_t01"/>
    <property type="gene ID" value="PgR186_g006"/>
</dbReference>
<dbReference type="AlphaFoldDB" id="A0A915CIP8"/>
<keyword evidence="1" id="KW-0812">Transmembrane</keyword>